<feature type="transmembrane region" description="Helical" evidence="7">
    <location>
        <begin position="142"/>
        <end position="164"/>
    </location>
</feature>
<keyword evidence="5 7" id="KW-1133">Transmembrane helix</keyword>
<proteinExistence type="inferred from homology"/>
<dbReference type="InterPro" id="IPR050901">
    <property type="entry name" value="BP-dep_ABC_trans_perm"/>
</dbReference>
<dbReference type="Gene3D" id="1.10.3720.10">
    <property type="entry name" value="MetI-like"/>
    <property type="match status" value="1"/>
</dbReference>
<accession>A0A0A3HRG3</accession>
<dbReference type="CDD" id="cd06261">
    <property type="entry name" value="TM_PBP2"/>
    <property type="match status" value="1"/>
</dbReference>
<feature type="transmembrane region" description="Helical" evidence="7">
    <location>
        <begin position="185"/>
        <end position="210"/>
    </location>
</feature>
<evidence type="ECO:0000256" key="2">
    <source>
        <dbReference type="ARBA" id="ARBA00022448"/>
    </source>
</evidence>
<reference evidence="9 10" key="1">
    <citation type="submission" date="2014-02" db="EMBL/GenBank/DDBJ databases">
        <title>Draft genome sequence of Lysinibacillus sinduriensis JCM 15800.</title>
        <authorList>
            <person name="Zhang F."/>
            <person name="Wang G."/>
            <person name="Zhang L."/>
        </authorList>
    </citation>
    <scope>NUCLEOTIDE SEQUENCE [LARGE SCALE GENOMIC DNA]</scope>
    <source>
        <strain evidence="9 10">JCM 15800</strain>
    </source>
</reference>
<comment type="subcellular location">
    <subcellularLocation>
        <location evidence="1 7">Cell membrane</location>
        <topology evidence="1 7">Multi-pass membrane protein</topology>
    </subcellularLocation>
</comment>
<dbReference type="Pfam" id="PF00528">
    <property type="entry name" value="BPD_transp_1"/>
    <property type="match status" value="1"/>
</dbReference>
<dbReference type="PANTHER" id="PTHR32243:SF18">
    <property type="entry name" value="INNER MEMBRANE ABC TRANSPORTER PERMEASE PROTEIN YCJP"/>
    <property type="match status" value="1"/>
</dbReference>
<dbReference type="eggNOG" id="COG0395">
    <property type="taxonomic scope" value="Bacteria"/>
</dbReference>
<keyword evidence="3" id="KW-1003">Cell membrane</keyword>
<dbReference type="InterPro" id="IPR035906">
    <property type="entry name" value="MetI-like_sf"/>
</dbReference>
<feature type="transmembrane region" description="Helical" evidence="7">
    <location>
        <begin position="77"/>
        <end position="98"/>
    </location>
</feature>
<keyword evidence="6 7" id="KW-0472">Membrane</keyword>
<dbReference type="OrthoDB" id="9810086at2"/>
<dbReference type="Proteomes" id="UP000030408">
    <property type="component" value="Unassembled WGS sequence"/>
</dbReference>
<protein>
    <submittedName>
        <fullName evidence="9">Transporter</fullName>
    </submittedName>
</protein>
<organism evidence="9 10">
    <name type="scientific">Ureibacillus sinduriensis BLB-1 = JCM 15800</name>
    <dbReference type="NCBI Taxonomy" id="1384057"/>
    <lineage>
        <taxon>Bacteria</taxon>
        <taxon>Bacillati</taxon>
        <taxon>Bacillota</taxon>
        <taxon>Bacilli</taxon>
        <taxon>Bacillales</taxon>
        <taxon>Caryophanaceae</taxon>
        <taxon>Ureibacillus</taxon>
    </lineage>
</organism>
<keyword evidence="2 7" id="KW-0813">Transport</keyword>
<dbReference type="GO" id="GO:0005886">
    <property type="term" value="C:plasma membrane"/>
    <property type="evidence" value="ECO:0007669"/>
    <property type="project" value="UniProtKB-SubCell"/>
</dbReference>
<feature type="transmembrane region" description="Helical" evidence="7">
    <location>
        <begin position="110"/>
        <end position="130"/>
    </location>
</feature>
<dbReference type="InterPro" id="IPR000515">
    <property type="entry name" value="MetI-like"/>
</dbReference>
<evidence type="ECO:0000256" key="1">
    <source>
        <dbReference type="ARBA" id="ARBA00004651"/>
    </source>
</evidence>
<keyword evidence="10" id="KW-1185">Reference proteome</keyword>
<name>A0A0A3HRG3_9BACL</name>
<comment type="caution">
    <text evidence="9">The sequence shown here is derived from an EMBL/GenBank/DDBJ whole genome shotgun (WGS) entry which is preliminary data.</text>
</comment>
<feature type="transmembrane region" description="Helical" evidence="7">
    <location>
        <begin position="12"/>
        <end position="31"/>
    </location>
</feature>
<sequence>MFSKNKKVDRLLTFYLPLTMMLSFTIFPVYWTLNTAFKPEGDIVQRPLQYLPINPTVENFAMAWNNVGFAVFMKNSLIVGISTVVVVLICSTLSGYALARFEFKGKRAFLLMLLCTQFIPRSMMIIPLFVIFKNLGLISNPLALIITYTAIEIPFTTILMSGFIKNVPKELEEAALIDGCTKLQSLRFVVFPLLLPGIVATAVFTFIYTWNEFLIALMLTNQQSKFTLPVGLSTMMGEFNVNYGALAAGSIIALVPAVILFAYAQKHLVNGMGGAVKG</sequence>
<evidence type="ECO:0000256" key="7">
    <source>
        <dbReference type="RuleBase" id="RU363032"/>
    </source>
</evidence>
<evidence type="ECO:0000313" key="9">
    <source>
        <dbReference type="EMBL" id="KGR75201.1"/>
    </source>
</evidence>
<dbReference type="PANTHER" id="PTHR32243">
    <property type="entry name" value="MALTOSE TRANSPORT SYSTEM PERMEASE-RELATED"/>
    <property type="match status" value="1"/>
</dbReference>
<gene>
    <name evidence="9" type="ORF">CD33_13095</name>
</gene>
<evidence type="ECO:0000313" key="10">
    <source>
        <dbReference type="Proteomes" id="UP000030408"/>
    </source>
</evidence>
<dbReference type="STRING" id="1384057.CD33_13095"/>
<keyword evidence="4 7" id="KW-0812">Transmembrane</keyword>
<dbReference type="AlphaFoldDB" id="A0A0A3HRG3"/>
<evidence type="ECO:0000256" key="6">
    <source>
        <dbReference type="ARBA" id="ARBA00023136"/>
    </source>
</evidence>
<evidence type="ECO:0000256" key="4">
    <source>
        <dbReference type="ARBA" id="ARBA00022692"/>
    </source>
</evidence>
<comment type="similarity">
    <text evidence="7">Belongs to the binding-protein-dependent transport system permease family.</text>
</comment>
<dbReference type="PROSITE" id="PS50928">
    <property type="entry name" value="ABC_TM1"/>
    <property type="match status" value="1"/>
</dbReference>
<evidence type="ECO:0000256" key="5">
    <source>
        <dbReference type="ARBA" id="ARBA00022989"/>
    </source>
</evidence>
<evidence type="ECO:0000256" key="3">
    <source>
        <dbReference type="ARBA" id="ARBA00022475"/>
    </source>
</evidence>
<feature type="domain" description="ABC transmembrane type-1" evidence="8">
    <location>
        <begin position="73"/>
        <end position="264"/>
    </location>
</feature>
<dbReference type="EMBL" id="JPVO01000052">
    <property type="protein sequence ID" value="KGR75201.1"/>
    <property type="molecule type" value="Genomic_DNA"/>
</dbReference>
<dbReference type="SUPFAM" id="SSF161098">
    <property type="entry name" value="MetI-like"/>
    <property type="match status" value="1"/>
</dbReference>
<dbReference type="RefSeq" id="WP_036201236.1">
    <property type="nucleotide sequence ID" value="NZ_AVCY01000004.1"/>
</dbReference>
<evidence type="ECO:0000259" key="8">
    <source>
        <dbReference type="PROSITE" id="PS50928"/>
    </source>
</evidence>
<dbReference type="GO" id="GO:0055085">
    <property type="term" value="P:transmembrane transport"/>
    <property type="evidence" value="ECO:0007669"/>
    <property type="project" value="InterPro"/>
</dbReference>
<feature type="transmembrane region" description="Helical" evidence="7">
    <location>
        <begin position="243"/>
        <end position="264"/>
    </location>
</feature>